<name>A0A164Z5N5_9AGAM</name>
<evidence type="ECO:0000256" key="1">
    <source>
        <dbReference type="ARBA" id="ARBA00004167"/>
    </source>
</evidence>
<keyword evidence="4 6" id="KW-0472">Membrane</keyword>
<dbReference type="EMBL" id="KV419396">
    <property type="protein sequence ID" value="KZS97574.1"/>
    <property type="molecule type" value="Genomic_DNA"/>
</dbReference>
<dbReference type="STRING" id="1314777.A0A164Z5N5"/>
<evidence type="ECO:0000313" key="7">
    <source>
        <dbReference type="EMBL" id="KZS97574.1"/>
    </source>
</evidence>
<evidence type="ECO:0000313" key="8">
    <source>
        <dbReference type="Proteomes" id="UP000076722"/>
    </source>
</evidence>
<dbReference type="GO" id="GO:0032469">
    <property type="term" value="P:endoplasmic reticulum calcium ion homeostasis"/>
    <property type="evidence" value="ECO:0007669"/>
    <property type="project" value="InterPro"/>
</dbReference>
<organism evidence="7 8">
    <name type="scientific">Sistotremastrum niveocremeum HHB9708</name>
    <dbReference type="NCBI Taxonomy" id="1314777"/>
    <lineage>
        <taxon>Eukaryota</taxon>
        <taxon>Fungi</taxon>
        <taxon>Dikarya</taxon>
        <taxon>Basidiomycota</taxon>
        <taxon>Agaricomycotina</taxon>
        <taxon>Agaricomycetes</taxon>
        <taxon>Sistotremastrales</taxon>
        <taxon>Sistotremastraceae</taxon>
        <taxon>Sertulicium</taxon>
        <taxon>Sertulicium niveocremeum</taxon>
    </lineage>
</organism>
<dbReference type="GO" id="GO:0005783">
    <property type="term" value="C:endoplasmic reticulum"/>
    <property type="evidence" value="ECO:0007669"/>
    <property type="project" value="InterPro"/>
</dbReference>
<dbReference type="OrthoDB" id="10039147at2759"/>
<evidence type="ECO:0000256" key="3">
    <source>
        <dbReference type="ARBA" id="ARBA00022989"/>
    </source>
</evidence>
<gene>
    <name evidence="7" type="ORF">SISNIDRAFT_422854</name>
</gene>
<dbReference type="Proteomes" id="UP000076722">
    <property type="component" value="Unassembled WGS sequence"/>
</dbReference>
<evidence type="ECO:0000256" key="2">
    <source>
        <dbReference type="ARBA" id="ARBA00022692"/>
    </source>
</evidence>
<proteinExistence type="predicted"/>
<dbReference type="GO" id="GO:0016020">
    <property type="term" value="C:membrane"/>
    <property type="evidence" value="ECO:0007669"/>
    <property type="project" value="UniProtKB-SubCell"/>
</dbReference>
<evidence type="ECO:0000256" key="5">
    <source>
        <dbReference type="SAM" id="MobiDB-lite"/>
    </source>
</evidence>
<dbReference type="InterPro" id="IPR012879">
    <property type="entry name" value="CCDC47"/>
</dbReference>
<sequence length="381" mass="43465">MSVLNQYAAILGKALQPPYVPPSDQYNGLEFKWWKFAFRPAEYRTEGYLVAFLLAYLITWFFGSRTISQKAKAWLKAHRSLYGAQFSKPSPANGELVQDGFTSYFIFSTGRRYVKTLHSTFEMRPLHDLLQLIVNFGWGLYFFDYKSEDVLQLDFHLQPSVGGPSSWVWAIVNKNYLNQSRQERWDLSFTKTSDHPSLPITLTVMTEAADVTDALFKSISSSNTQAKNLLTAISDPVVQPYFHSLIITDQPGERPKTALNADEKERHLVLTLTVPPSSKAADTLPLVQAVFGLVDLLGGNPPQLRPDTKNKLRKMREDVDVELKKDAEKEKREQEEDAKRSEKAKKKEEKIAKLSAAEQKKLLEKDQKRAFRKAQGKMVKK</sequence>
<dbReference type="PANTHER" id="PTHR12883">
    <property type="entry name" value="ADIPOCYTE-SPECIFIC PROTEIN 4-RELATED"/>
    <property type="match status" value="1"/>
</dbReference>
<dbReference type="Pfam" id="PF07946">
    <property type="entry name" value="CCDC47"/>
    <property type="match status" value="1"/>
</dbReference>
<dbReference type="PANTHER" id="PTHR12883:SF0">
    <property type="entry name" value="PAT COMPLEX SUBUNIT CCDC47"/>
    <property type="match status" value="1"/>
</dbReference>
<reference evidence="7 8" key="1">
    <citation type="journal article" date="2016" name="Mol. Biol. Evol.">
        <title>Comparative Genomics of Early-Diverging Mushroom-Forming Fungi Provides Insights into the Origins of Lignocellulose Decay Capabilities.</title>
        <authorList>
            <person name="Nagy L.G."/>
            <person name="Riley R."/>
            <person name="Tritt A."/>
            <person name="Adam C."/>
            <person name="Daum C."/>
            <person name="Floudas D."/>
            <person name="Sun H."/>
            <person name="Yadav J.S."/>
            <person name="Pangilinan J."/>
            <person name="Larsson K.H."/>
            <person name="Matsuura K."/>
            <person name="Barry K."/>
            <person name="Labutti K."/>
            <person name="Kuo R."/>
            <person name="Ohm R.A."/>
            <person name="Bhattacharya S.S."/>
            <person name="Shirouzu T."/>
            <person name="Yoshinaga Y."/>
            <person name="Martin F.M."/>
            <person name="Grigoriev I.V."/>
            <person name="Hibbett D.S."/>
        </authorList>
    </citation>
    <scope>NUCLEOTIDE SEQUENCE [LARGE SCALE GENOMIC DNA]</scope>
    <source>
        <strain evidence="7 8">HHB9708</strain>
    </source>
</reference>
<accession>A0A164Z5N5</accession>
<dbReference type="GO" id="GO:0005509">
    <property type="term" value="F:calcium ion binding"/>
    <property type="evidence" value="ECO:0007669"/>
    <property type="project" value="InterPro"/>
</dbReference>
<keyword evidence="8" id="KW-1185">Reference proteome</keyword>
<feature type="transmembrane region" description="Helical" evidence="6">
    <location>
        <begin position="48"/>
        <end position="67"/>
    </location>
</feature>
<dbReference type="AlphaFoldDB" id="A0A164Z5N5"/>
<keyword evidence="2 6" id="KW-0812">Transmembrane</keyword>
<comment type="subcellular location">
    <subcellularLocation>
        <location evidence="1">Membrane</location>
        <topology evidence="1">Single-pass membrane protein</topology>
    </subcellularLocation>
</comment>
<feature type="region of interest" description="Disordered" evidence="5">
    <location>
        <begin position="300"/>
        <end position="381"/>
    </location>
</feature>
<protein>
    <submittedName>
        <fullName evidence="7">DUF1682-domain-containing protein</fullName>
    </submittedName>
</protein>
<evidence type="ECO:0000256" key="4">
    <source>
        <dbReference type="ARBA" id="ARBA00023136"/>
    </source>
</evidence>
<evidence type="ECO:0000256" key="6">
    <source>
        <dbReference type="SAM" id="Phobius"/>
    </source>
</evidence>
<feature type="compositionally biased region" description="Basic residues" evidence="5">
    <location>
        <begin position="370"/>
        <end position="381"/>
    </location>
</feature>
<keyword evidence="3 6" id="KW-1133">Transmembrane helix</keyword>
<feature type="compositionally biased region" description="Basic and acidic residues" evidence="5">
    <location>
        <begin position="306"/>
        <end position="369"/>
    </location>
</feature>